<dbReference type="InterPro" id="IPR037213">
    <property type="entry name" value="Run_dom_sf"/>
</dbReference>
<dbReference type="InterPro" id="IPR047278">
    <property type="entry name" value="DEN5A/B"/>
</dbReference>
<protein>
    <submittedName>
        <fullName evidence="3">RUN domain-containing protein</fullName>
    </submittedName>
</protein>
<proteinExistence type="predicted"/>
<sequence>MGKEALQLGHADASVNGLEENTLVASFCDLLERIWAHGLIKKQAMKNRNKELPLWIYLAQMI</sequence>
<name>A0A0M3HHM1_ASCLU</name>
<keyword evidence="2" id="KW-1185">Reference proteome</keyword>
<evidence type="ECO:0000259" key="1">
    <source>
        <dbReference type="PROSITE" id="PS50826"/>
    </source>
</evidence>
<dbReference type="Gene3D" id="1.20.58.900">
    <property type="match status" value="1"/>
</dbReference>
<reference evidence="3" key="1">
    <citation type="submission" date="2017-02" db="UniProtKB">
        <authorList>
            <consortium name="WormBaseParasite"/>
        </authorList>
    </citation>
    <scope>IDENTIFICATION</scope>
</reference>
<dbReference type="AlphaFoldDB" id="A0A0M3HHM1"/>
<dbReference type="GO" id="GO:0031267">
    <property type="term" value="F:small GTPase binding"/>
    <property type="evidence" value="ECO:0007669"/>
    <property type="project" value="InterPro"/>
</dbReference>
<dbReference type="InterPro" id="IPR004012">
    <property type="entry name" value="Run_dom"/>
</dbReference>
<dbReference type="PANTHER" id="PTHR46070:SF1">
    <property type="entry name" value="PINSTRIPE, ISOFORM A"/>
    <property type="match status" value="1"/>
</dbReference>
<feature type="domain" description="RUN" evidence="1">
    <location>
        <begin position="18"/>
        <end position="62"/>
    </location>
</feature>
<dbReference type="GO" id="GO:0005085">
    <property type="term" value="F:guanyl-nucleotide exchange factor activity"/>
    <property type="evidence" value="ECO:0007669"/>
    <property type="project" value="InterPro"/>
</dbReference>
<dbReference type="PANTHER" id="PTHR46070">
    <property type="entry name" value="PINSTRIPE, ISOFORM A"/>
    <property type="match status" value="1"/>
</dbReference>
<dbReference type="Proteomes" id="UP000036681">
    <property type="component" value="Unplaced"/>
</dbReference>
<dbReference type="PROSITE" id="PS50826">
    <property type="entry name" value="RUN"/>
    <property type="match status" value="1"/>
</dbReference>
<dbReference type="SUPFAM" id="SSF140741">
    <property type="entry name" value="RUN domain-like"/>
    <property type="match status" value="1"/>
</dbReference>
<evidence type="ECO:0000313" key="2">
    <source>
        <dbReference type="Proteomes" id="UP000036681"/>
    </source>
</evidence>
<dbReference type="WBParaSite" id="ALUE_0000101601-mRNA-1">
    <property type="protein sequence ID" value="ALUE_0000101601-mRNA-1"/>
    <property type="gene ID" value="ALUE_0000101601"/>
</dbReference>
<organism evidence="2 3">
    <name type="scientific">Ascaris lumbricoides</name>
    <name type="common">Giant roundworm</name>
    <dbReference type="NCBI Taxonomy" id="6252"/>
    <lineage>
        <taxon>Eukaryota</taxon>
        <taxon>Metazoa</taxon>
        <taxon>Ecdysozoa</taxon>
        <taxon>Nematoda</taxon>
        <taxon>Chromadorea</taxon>
        <taxon>Rhabditida</taxon>
        <taxon>Spirurina</taxon>
        <taxon>Ascaridomorpha</taxon>
        <taxon>Ascaridoidea</taxon>
        <taxon>Ascarididae</taxon>
        <taxon>Ascaris</taxon>
    </lineage>
</organism>
<accession>A0A0M3HHM1</accession>
<evidence type="ECO:0000313" key="3">
    <source>
        <dbReference type="WBParaSite" id="ALUE_0000101601-mRNA-1"/>
    </source>
</evidence>